<gene>
    <name evidence="2" type="ordered locus">Daes_2349</name>
</gene>
<organism evidence="2 3">
    <name type="scientific">Pseudodesulfovibrio aespoeensis (strain ATCC 700646 / DSM 10631 / Aspo-2)</name>
    <name type="common">Desulfovibrio aespoeensis</name>
    <dbReference type="NCBI Taxonomy" id="643562"/>
    <lineage>
        <taxon>Bacteria</taxon>
        <taxon>Pseudomonadati</taxon>
        <taxon>Thermodesulfobacteriota</taxon>
        <taxon>Desulfovibrionia</taxon>
        <taxon>Desulfovibrionales</taxon>
        <taxon>Desulfovibrionaceae</taxon>
    </lineage>
</organism>
<reference evidence="2 3" key="2">
    <citation type="journal article" date="2014" name="Genome Announc.">
        <title>Complete Genome Sequence of the Subsurface, Mesophilic Sulfate-Reducing Bacterium Desulfovibrio aespoeensis Aspo-2.</title>
        <authorList>
            <person name="Pedersen K."/>
            <person name="Bengtsson A."/>
            <person name="Edlund J."/>
            <person name="Rabe L."/>
            <person name="Hazen T."/>
            <person name="Chakraborty R."/>
            <person name="Goodwin L."/>
            <person name="Shapiro N."/>
        </authorList>
    </citation>
    <scope>NUCLEOTIDE SEQUENCE [LARGE SCALE GENOMIC DNA]</scope>
    <source>
        <strain evidence="3">ATCC 700646 / DSM 10631 / Aspo-2</strain>
    </source>
</reference>
<dbReference type="EMBL" id="CP002431">
    <property type="protein sequence ID" value="ADU63354.1"/>
    <property type="molecule type" value="Genomic_DNA"/>
</dbReference>
<accession>E6VTR7</accession>
<dbReference type="Pfam" id="PF01973">
    <property type="entry name" value="MptE-like"/>
    <property type="match status" value="1"/>
</dbReference>
<dbReference type="OrthoDB" id="5440657at2"/>
<evidence type="ECO:0000313" key="3">
    <source>
        <dbReference type="Proteomes" id="UP000002191"/>
    </source>
</evidence>
<dbReference type="Proteomes" id="UP000002191">
    <property type="component" value="Chromosome"/>
</dbReference>
<dbReference type="AlphaFoldDB" id="E6VTR7"/>
<dbReference type="STRING" id="643562.Daes_2349"/>
<feature type="domain" description="6-hydroxymethylpterin diphosphokinase MptE-like" evidence="1">
    <location>
        <begin position="208"/>
        <end position="373"/>
    </location>
</feature>
<dbReference type="KEGG" id="das:Daes_2349"/>
<dbReference type="HOGENOM" id="CLU_437913_0_0_7"/>
<dbReference type="PANTHER" id="PTHR41786">
    <property type="entry name" value="MOTILITY ACCESSORY FACTOR MAF"/>
    <property type="match status" value="1"/>
</dbReference>
<protein>
    <recommendedName>
        <fullName evidence="1">6-hydroxymethylpterin diphosphokinase MptE-like domain-containing protein</fullName>
    </recommendedName>
</protein>
<evidence type="ECO:0000313" key="2">
    <source>
        <dbReference type="EMBL" id="ADU63354.1"/>
    </source>
</evidence>
<dbReference type="PANTHER" id="PTHR41786:SF1">
    <property type="entry name" value="6-HYDROXYMETHYLPTERIN DIPHOSPHOKINASE MPTE-LIKE DOMAIN-CONTAINING PROTEIN"/>
    <property type="match status" value="1"/>
</dbReference>
<sequence length="593" mass="66440">MTAYPFLKDNIEYLQAQGHPVFQWLSTRPFGEEALLNNLFINEYGIHDWRMESGKGMFESLPPTGLYTSWVGGDKPETSATFIVGCNLGYGVNHVIKGMPDTHKVMLVEPRPEMLLACLGQTDYRPFFESKKFHVLIPDEKYIHEVVRNLDLQFIYGQIHLKCDIPSQQLGPEYARWGTFMRNKLENFSLELSTLRFRQDVMVGNEIRNFRRAMAEGSIKGLEGRAAGIGGIILGAGPSLEDSAARLRDNPGHALYTCALQTVPTLQALGIKPHFCVAIDYDASMLNLFARLDPDFVRDVPLIYSTKVNPEAVARYAGPTLPLWTVGGMGTYSMKGHDLVLDAGGNVSVTLSRLLRWLGVSHMLLLGQDYAWLRDRSHAAGHHNHTTNMVRQSYHQTTRNMDGEEILTTVQYMTAKRELEDDLKESSVPVFNVYGGGVPIAGTRVVDLDTAYGEGLLASAPGGVARFMSELLASRGTMTPVQFEPRGPKWATSLRNIEKHLGKLFKNVAANQGEIHEALGRVELFLKQDPLYMPYLYNETVDLAGLTRARKEYRARDYPEFRRIARCVLKKVREIDRLVCLPARGEDTGQAVA</sequence>
<reference evidence="3" key="1">
    <citation type="submission" date="2010-12" db="EMBL/GenBank/DDBJ databases">
        <title>Complete sequence of Desulfovibrio aespoeensis Aspo-2.</title>
        <authorList>
            <consortium name="US DOE Joint Genome Institute"/>
            <person name="Lucas S."/>
            <person name="Copeland A."/>
            <person name="Lapidus A."/>
            <person name="Cheng J.-F."/>
            <person name="Goodwin L."/>
            <person name="Pitluck S."/>
            <person name="Chertkov O."/>
            <person name="Misra M."/>
            <person name="Detter J.C."/>
            <person name="Han C."/>
            <person name="Tapia R."/>
            <person name="Land M."/>
            <person name="Hauser L."/>
            <person name="Kyrpides N."/>
            <person name="Ivanova N."/>
            <person name="Ovchinnikova G."/>
            <person name="Pedersen K."/>
            <person name="Jagevall S."/>
            <person name="Hazen T."/>
            <person name="Woyke T."/>
        </authorList>
    </citation>
    <scope>NUCLEOTIDE SEQUENCE [LARGE SCALE GENOMIC DNA]</scope>
    <source>
        <strain evidence="3">ATCC 700646 / DSM 10631 / Aspo-2</strain>
    </source>
</reference>
<keyword evidence="3" id="KW-1185">Reference proteome</keyword>
<dbReference type="eggNOG" id="COG2604">
    <property type="taxonomic scope" value="Bacteria"/>
</dbReference>
<name>E6VTR7_PSEA9</name>
<proteinExistence type="predicted"/>
<dbReference type="RefSeq" id="WP_013515266.1">
    <property type="nucleotide sequence ID" value="NC_014844.1"/>
</dbReference>
<evidence type="ECO:0000259" key="1">
    <source>
        <dbReference type="Pfam" id="PF01973"/>
    </source>
</evidence>
<dbReference type="InterPro" id="IPR002826">
    <property type="entry name" value="MptE-like"/>
</dbReference>